<dbReference type="Pfam" id="PF13086">
    <property type="entry name" value="AAA_11"/>
    <property type="match status" value="1"/>
</dbReference>
<keyword evidence="5" id="KW-0004">4Fe-4S</keyword>
<feature type="region of interest" description="Disordered" evidence="21">
    <location>
        <begin position="497"/>
        <end position="546"/>
    </location>
</feature>
<keyword evidence="13" id="KW-0067">ATP-binding</keyword>
<evidence type="ECO:0000256" key="20">
    <source>
        <dbReference type="ARBA" id="ARBA00047995"/>
    </source>
</evidence>
<keyword evidence="26" id="KW-1185">Reference proteome</keyword>
<comment type="subcellular location">
    <subcellularLocation>
        <location evidence="2">Nucleus</location>
    </subcellularLocation>
</comment>
<evidence type="ECO:0000259" key="24">
    <source>
        <dbReference type="Pfam" id="PF13087"/>
    </source>
</evidence>
<dbReference type="GO" id="GO:0046872">
    <property type="term" value="F:metal ion binding"/>
    <property type="evidence" value="ECO:0007669"/>
    <property type="project" value="UniProtKB-KW"/>
</dbReference>
<feature type="region of interest" description="Disordered" evidence="21">
    <location>
        <begin position="86"/>
        <end position="138"/>
    </location>
</feature>
<feature type="region of interest" description="Disordered" evidence="21">
    <location>
        <begin position="207"/>
        <end position="249"/>
    </location>
</feature>
<feature type="domain" description="DNA2/NAM7 helicase-like C-terminal" evidence="24">
    <location>
        <begin position="1174"/>
        <end position="1376"/>
    </location>
</feature>
<evidence type="ECO:0000259" key="22">
    <source>
        <dbReference type="Pfam" id="PF08696"/>
    </source>
</evidence>
<dbReference type="InterPro" id="IPR027417">
    <property type="entry name" value="P-loop_NTPase"/>
</dbReference>
<dbReference type="SUPFAM" id="SSF52540">
    <property type="entry name" value="P-loop containing nucleoside triphosphate hydrolases"/>
    <property type="match status" value="1"/>
</dbReference>
<keyword evidence="16" id="KW-0238">DNA-binding</keyword>
<evidence type="ECO:0000313" key="26">
    <source>
        <dbReference type="Proteomes" id="UP001485043"/>
    </source>
</evidence>
<evidence type="ECO:0000256" key="3">
    <source>
        <dbReference type="ARBA" id="ARBA00007913"/>
    </source>
</evidence>
<proteinExistence type="inferred from homology"/>
<dbReference type="InterPro" id="IPR041677">
    <property type="entry name" value="DNA2/NAM7_AAA_11"/>
</dbReference>
<dbReference type="Gene3D" id="3.90.320.10">
    <property type="match status" value="1"/>
</dbReference>
<evidence type="ECO:0000256" key="4">
    <source>
        <dbReference type="ARBA" id="ARBA00012551"/>
    </source>
</evidence>
<keyword evidence="12" id="KW-0347">Helicase</keyword>
<evidence type="ECO:0000256" key="7">
    <source>
        <dbReference type="ARBA" id="ARBA00022722"/>
    </source>
</evidence>
<keyword evidence="7" id="KW-0540">Nuclease</keyword>
<evidence type="ECO:0000256" key="18">
    <source>
        <dbReference type="ARBA" id="ARBA00023242"/>
    </source>
</evidence>
<dbReference type="InterPro" id="IPR047187">
    <property type="entry name" value="SF1_C_Upf1"/>
</dbReference>
<feature type="region of interest" description="Disordered" evidence="21">
    <location>
        <begin position="1109"/>
        <end position="1129"/>
    </location>
</feature>
<dbReference type="InterPro" id="IPR050534">
    <property type="entry name" value="Coronavir_polyprotein_1ab"/>
</dbReference>
<dbReference type="GO" id="GO:0043139">
    <property type="term" value="F:5'-3' DNA helicase activity"/>
    <property type="evidence" value="ECO:0007669"/>
    <property type="project" value="TreeGrafter"/>
</dbReference>
<feature type="region of interest" description="Disordered" evidence="21">
    <location>
        <begin position="262"/>
        <end position="286"/>
    </location>
</feature>
<gene>
    <name evidence="25" type="ORF">WJX84_007835</name>
</gene>
<evidence type="ECO:0000256" key="12">
    <source>
        <dbReference type="ARBA" id="ARBA00022806"/>
    </source>
</evidence>
<comment type="similarity">
    <text evidence="3">Belongs to the DNA2/NAM7 helicase family.</text>
</comment>
<feature type="compositionally biased region" description="Polar residues" evidence="21">
    <location>
        <begin position="421"/>
        <end position="431"/>
    </location>
</feature>
<dbReference type="Proteomes" id="UP001485043">
    <property type="component" value="Unassembled WGS sequence"/>
</dbReference>
<dbReference type="Gene3D" id="3.40.50.300">
    <property type="entry name" value="P-loop containing nucleotide triphosphate hydrolases"/>
    <property type="match status" value="3"/>
</dbReference>
<dbReference type="InterPro" id="IPR041679">
    <property type="entry name" value="DNA2/NAM7-like_C"/>
</dbReference>
<keyword evidence="10" id="KW-0227">DNA damage</keyword>
<evidence type="ECO:0000259" key="23">
    <source>
        <dbReference type="Pfam" id="PF13086"/>
    </source>
</evidence>
<evidence type="ECO:0000256" key="10">
    <source>
        <dbReference type="ARBA" id="ARBA00022763"/>
    </source>
</evidence>
<feature type="region of interest" description="Disordered" evidence="21">
    <location>
        <begin position="1012"/>
        <end position="1033"/>
    </location>
</feature>
<dbReference type="GO" id="GO:0004518">
    <property type="term" value="F:nuclease activity"/>
    <property type="evidence" value="ECO:0007669"/>
    <property type="project" value="UniProtKB-KW"/>
</dbReference>
<evidence type="ECO:0000256" key="9">
    <source>
        <dbReference type="ARBA" id="ARBA00022741"/>
    </source>
</evidence>
<dbReference type="Gene3D" id="2.40.30.270">
    <property type="match status" value="1"/>
</dbReference>
<evidence type="ECO:0000256" key="11">
    <source>
        <dbReference type="ARBA" id="ARBA00022801"/>
    </source>
</evidence>
<dbReference type="Pfam" id="PF08696">
    <property type="entry name" value="Dna2"/>
    <property type="match status" value="1"/>
</dbReference>
<dbReference type="InterPro" id="IPR014808">
    <property type="entry name" value="DNA_replication_fac_Dna2_N"/>
</dbReference>
<feature type="compositionally biased region" description="Acidic residues" evidence="21">
    <location>
        <begin position="367"/>
        <end position="376"/>
    </location>
</feature>
<keyword evidence="11" id="KW-0378">Hydrolase</keyword>
<reference evidence="25 26" key="1">
    <citation type="journal article" date="2024" name="Nat. Commun.">
        <title>Phylogenomics reveals the evolutionary origins of lichenization in chlorophyte algae.</title>
        <authorList>
            <person name="Puginier C."/>
            <person name="Libourel C."/>
            <person name="Otte J."/>
            <person name="Skaloud P."/>
            <person name="Haon M."/>
            <person name="Grisel S."/>
            <person name="Petersen M."/>
            <person name="Berrin J.G."/>
            <person name="Delaux P.M."/>
            <person name="Dal Grande F."/>
            <person name="Keller J."/>
        </authorList>
    </citation>
    <scope>NUCLEOTIDE SEQUENCE [LARGE SCALE GENOMIC DNA]</scope>
    <source>
        <strain evidence="25 26">SAG 2523</strain>
    </source>
</reference>
<keyword evidence="19" id="KW-0511">Multifunctional enzyme</keyword>
<comment type="caution">
    <text evidence="25">The sequence shown here is derived from an EMBL/GenBank/DDBJ whole genome shotgun (WGS) entry which is preliminary data.</text>
</comment>
<keyword evidence="9" id="KW-0547">Nucleotide-binding</keyword>
<comment type="cofactor">
    <cofactor evidence="1">
        <name>[4Fe-4S] cluster</name>
        <dbReference type="ChEBI" id="CHEBI:49883"/>
    </cofactor>
</comment>
<sequence>MGKQKILPQKKAKIGQDITKFFDSSKESVSKTQVRPKAAFGNFACTADDLPNVVHEKGDFHSILSAVYSTFAEILQPADAQATNGVATSVQQATRPLQPLQQSNRQLGPVAVGSPRQQPESQGAEASPGEAGRSQEEEEMRIVWHAPTPHHAAKPAQAAEAPAAVLAHGEASGMKHRLIDAIQSRASTTDGPNGSGALLDLLISLPPPTNRLPKSRLSGGKGTPRLRAETPTDGAVPAPAEVATSSAGPAAKRRCLSGALQDRQWGATSSPGSALRTGGKAWPGASVKRRLAGSGLKTGSGHKAGGPQKRRALMDLLDQVEVMMQARHVQERLDGGADSQSPATHSPGPSRCASPTGDEAPGKENIGLEDDGGDEGGELLAAFERASQEIERASQDMPLERGPQSSSQCPPGAPTGHCDSGRSTATRTSLGGTVGTCHAGLGVDEVTTPGRHGSWMGTQAGVFDGSMSADDSPGLMPMHAATVSQPLPHAAAEPPCIPPANEPPSEIADERTSGAVQALPEAQGPASCSGRHHTTPSALGSPKQQGLLEQRQQLRHVVLGVEEGSTERLLHLRHEATGRLVTAHLMDGWADMPAHPGDPVNLIASVQQAPDGSMHAICDHAEGALLVVLWVILEAAAKQVGAAMHGSTLGSRICWLATFMRPQPYLGATVGDGWGQFGPVRRPMCVQQVSDIEENIWAPKYGLKGMIDASLHIALGSQIGNGMDGLPGSLEHMVAPLEFKTGKPHHSHKAQVSLYLLLMGERYGITLERGLLWYLGHAAPEVIRAVPGELASLLAQRNRLAAALAAPSTPLPPLLKEPNVCSGCFQLTACALSHKALEAGTRETAGMGDAFETAAGHLTGQQASFLAHWLRLVELEEASLPGRRAEIWALSGADREKLGLCIAGLELLERASPAGQEAAAAAAAPAAAGHHPTVTRGHVTHVDAETVTVRLQRPLRASLQRAVPGEAAQWRLDKDEAASVFTRMRQNLIGLMVRGEDNAPLDRLRRLIAEEAPPNLTGPSNAAQPSGHEAASNGLNADQQTAVQRLLSAEDYTLVLGMPGSGKTSTVVSAVQALVAAGRSVLLTAYTNSAVDNIALKLRHAQALAQAEAAESHEEVGKPHAASGGAAHPDTSVAGLRRLASTSMVARTFCLVGDPHQLPPLVTSRAARDGGLVRSLFRCLSEAHPEAVVSLSTQYRMAEDIQLLANTLMYSSALRPGNAAVASAMLHLPHYPVPDLPPWLVQAVNPQQRVVFLDTSRLPEAGETRAGETLNNAGEATLMLRLTRTLLAAGLPAESIGLISPFTSQVALLGRQCAQQGCNDVETLTIDKSQGRDKPCILLSFVRSNAEGLAGRILEDACRLNVALTRAKAKLVMVGCCATLQQAAPLVRLLDLLRDQRWLLTLPSDVLDPEKPAGS</sequence>
<dbReference type="GO" id="GO:0005524">
    <property type="term" value="F:ATP binding"/>
    <property type="evidence" value="ECO:0007669"/>
    <property type="project" value="UniProtKB-KW"/>
</dbReference>
<feature type="region of interest" description="Disordered" evidence="21">
    <location>
        <begin position="332"/>
        <end position="376"/>
    </location>
</feature>
<feature type="region of interest" description="Disordered" evidence="21">
    <location>
        <begin position="394"/>
        <end position="438"/>
    </location>
</feature>
<evidence type="ECO:0000256" key="15">
    <source>
        <dbReference type="ARBA" id="ARBA00023014"/>
    </source>
</evidence>
<evidence type="ECO:0000256" key="2">
    <source>
        <dbReference type="ARBA" id="ARBA00004123"/>
    </source>
</evidence>
<keyword evidence="17" id="KW-0234">DNA repair</keyword>
<accession>A0AAW1TCE0</accession>
<dbReference type="PANTHER" id="PTHR43788:SF8">
    <property type="entry name" value="DNA-BINDING PROTEIN SMUBP-2"/>
    <property type="match status" value="1"/>
</dbReference>
<dbReference type="InterPro" id="IPR011604">
    <property type="entry name" value="PDDEXK-like_dom_sf"/>
</dbReference>
<dbReference type="GO" id="GO:0006281">
    <property type="term" value="P:DNA repair"/>
    <property type="evidence" value="ECO:0007669"/>
    <property type="project" value="UniProtKB-KW"/>
</dbReference>
<dbReference type="GO" id="GO:0003677">
    <property type="term" value="F:DNA binding"/>
    <property type="evidence" value="ECO:0007669"/>
    <property type="project" value="UniProtKB-KW"/>
</dbReference>
<evidence type="ECO:0000256" key="8">
    <source>
        <dbReference type="ARBA" id="ARBA00022723"/>
    </source>
</evidence>
<dbReference type="GO" id="GO:0016787">
    <property type="term" value="F:hydrolase activity"/>
    <property type="evidence" value="ECO:0007669"/>
    <property type="project" value="UniProtKB-KW"/>
</dbReference>
<name>A0AAW1TCE0_9CHLO</name>
<dbReference type="EC" id="3.6.4.12" evidence="4"/>
<dbReference type="Pfam" id="PF13087">
    <property type="entry name" value="AAA_12"/>
    <property type="match status" value="1"/>
</dbReference>
<dbReference type="PANTHER" id="PTHR43788">
    <property type="entry name" value="DNA2/NAM7 HELICASE FAMILY MEMBER"/>
    <property type="match status" value="1"/>
</dbReference>
<evidence type="ECO:0000256" key="1">
    <source>
        <dbReference type="ARBA" id="ARBA00001966"/>
    </source>
</evidence>
<feature type="compositionally biased region" description="Polar residues" evidence="21">
    <location>
        <begin position="86"/>
        <end position="106"/>
    </location>
</feature>
<feature type="domain" description="DNA2/NAM7 helicase helicase" evidence="23">
    <location>
        <begin position="1035"/>
        <end position="1100"/>
    </location>
</feature>
<organism evidence="25 26">
    <name type="scientific">Apatococcus fuscideae</name>
    <dbReference type="NCBI Taxonomy" id="2026836"/>
    <lineage>
        <taxon>Eukaryota</taxon>
        <taxon>Viridiplantae</taxon>
        <taxon>Chlorophyta</taxon>
        <taxon>core chlorophytes</taxon>
        <taxon>Trebouxiophyceae</taxon>
        <taxon>Chlorellales</taxon>
        <taxon>Chlorellaceae</taxon>
        <taxon>Apatococcus</taxon>
    </lineage>
</organism>
<keyword evidence="15" id="KW-0411">Iron-sulfur</keyword>
<evidence type="ECO:0000256" key="19">
    <source>
        <dbReference type="ARBA" id="ARBA00023268"/>
    </source>
</evidence>
<dbReference type="GO" id="GO:0005634">
    <property type="term" value="C:nucleus"/>
    <property type="evidence" value="ECO:0007669"/>
    <property type="project" value="UniProtKB-SubCell"/>
</dbReference>
<keyword evidence="18" id="KW-0539">Nucleus</keyword>
<feature type="domain" description="DNA replication factor Dna2 N-terminal" evidence="22">
    <location>
        <begin position="654"/>
        <end position="712"/>
    </location>
</feature>
<comment type="catalytic activity">
    <reaction evidence="20">
        <text>ATP + H2O = ADP + phosphate + H(+)</text>
        <dbReference type="Rhea" id="RHEA:13065"/>
        <dbReference type="ChEBI" id="CHEBI:15377"/>
        <dbReference type="ChEBI" id="CHEBI:15378"/>
        <dbReference type="ChEBI" id="CHEBI:30616"/>
        <dbReference type="ChEBI" id="CHEBI:43474"/>
        <dbReference type="ChEBI" id="CHEBI:456216"/>
        <dbReference type="EC" id="3.6.4.12"/>
    </reaction>
</comment>
<evidence type="ECO:0000256" key="5">
    <source>
        <dbReference type="ARBA" id="ARBA00022485"/>
    </source>
</evidence>
<dbReference type="CDD" id="cd18808">
    <property type="entry name" value="SF1_C_Upf1"/>
    <property type="match status" value="1"/>
</dbReference>
<evidence type="ECO:0000313" key="25">
    <source>
        <dbReference type="EMBL" id="KAK9866054.1"/>
    </source>
</evidence>
<keyword evidence="6" id="KW-0235">DNA replication</keyword>
<evidence type="ECO:0000256" key="6">
    <source>
        <dbReference type="ARBA" id="ARBA00022705"/>
    </source>
</evidence>
<evidence type="ECO:0000256" key="13">
    <source>
        <dbReference type="ARBA" id="ARBA00022840"/>
    </source>
</evidence>
<keyword evidence="8" id="KW-0479">Metal-binding</keyword>
<keyword evidence="14" id="KW-0408">Iron</keyword>
<evidence type="ECO:0000256" key="17">
    <source>
        <dbReference type="ARBA" id="ARBA00023204"/>
    </source>
</evidence>
<evidence type="ECO:0000256" key="16">
    <source>
        <dbReference type="ARBA" id="ARBA00023125"/>
    </source>
</evidence>
<evidence type="ECO:0000256" key="14">
    <source>
        <dbReference type="ARBA" id="ARBA00023004"/>
    </source>
</evidence>
<evidence type="ECO:0000256" key="21">
    <source>
        <dbReference type="SAM" id="MobiDB-lite"/>
    </source>
</evidence>
<dbReference type="GO" id="GO:0051539">
    <property type="term" value="F:4 iron, 4 sulfur cluster binding"/>
    <property type="evidence" value="ECO:0007669"/>
    <property type="project" value="UniProtKB-KW"/>
</dbReference>
<dbReference type="EMBL" id="JALJOV010000194">
    <property type="protein sequence ID" value="KAK9866054.1"/>
    <property type="molecule type" value="Genomic_DNA"/>
</dbReference>
<dbReference type="GO" id="GO:0006260">
    <property type="term" value="P:DNA replication"/>
    <property type="evidence" value="ECO:0007669"/>
    <property type="project" value="UniProtKB-KW"/>
</dbReference>
<protein>
    <recommendedName>
        <fullName evidence="4">DNA helicase</fullName>
        <ecNumber evidence="4">3.6.4.12</ecNumber>
    </recommendedName>
</protein>